<feature type="compositionally biased region" description="Polar residues" evidence="1">
    <location>
        <begin position="419"/>
        <end position="429"/>
    </location>
</feature>
<dbReference type="GO" id="GO:0005737">
    <property type="term" value="C:cytoplasm"/>
    <property type="evidence" value="ECO:0007669"/>
    <property type="project" value="TreeGrafter"/>
</dbReference>
<evidence type="ECO:0000313" key="4">
    <source>
        <dbReference type="EMBL" id="KAF2276496.1"/>
    </source>
</evidence>
<organism evidence="4 5">
    <name type="scientific">Westerdykella ornata</name>
    <dbReference type="NCBI Taxonomy" id="318751"/>
    <lineage>
        <taxon>Eukaryota</taxon>
        <taxon>Fungi</taxon>
        <taxon>Dikarya</taxon>
        <taxon>Ascomycota</taxon>
        <taxon>Pezizomycotina</taxon>
        <taxon>Dothideomycetes</taxon>
        <taxon>Pleosporomycetidae</taxon>
        <taxon>Pleosporales</taxon>
        <taxon>Sporormiaceae</taxon>
        <taxon>Westerdykella</taxon>
    </lineage>
</organism>
<feature type="region of interest" description="Disordered" evidence="1">
    <location>
        <begin position="400"/>
        <end position="438"/>
    </location>
</feature>
<dbReference type="OrthoDB" id="5054775at2759"/>
<gene>
    <name evidence="4" type="ORF">EI97DRAFT_41771</name>
</gene>
<feature type="compositionally biased region" description="Basic and acidic residues" evidence="1">
    <location>
        <begin position="369"/>
        <end position="379"/>
    </location>
</feature>
<name>A0A6A6JLG6_WESOR</name>
<feature type="compositionally biased region" description="Polar residues" evidence="1">
    <location>
        <begin position="196"/>
        <end position="218"/>
    </location>
</feature>
<evidence type="ECO:0000256" key="1">
    <source>
        <dbReference type="SAM" id="MobiDB-lite"/>
    </source>
</evidence>
<dbReference type="Proteomes" id="UP000800097">
    <property type="component" value="Unassembled WGS sequence"/>
</dbReference>
<evidence type="ECO:0000259" key="3">
    <source>
        <dbReference type="Pfam" id="PF11702"/>
    </source>
</evidence>
<dbReference type="PANTHER" id="PTHR28014:SF1">
    <property type="entry name" value="NEGATIVE REGULATOR OF RAS-CAMP PATHWAY"/>
    <property type="match status" value="1"/>
</dbReference>
<dbReference type="GO" id="GO:0000122">
    <property type="term" value="P:negative regulation of transcription by RNA polymerase II"/>
    <property type="evidence" value="ECO:0007669"/>
    <property type="project" value="TreeGrafter"/>
</dbReference>
<feature type="region of interest" description="Disordered" evidence="1">
    <location>
        <begin position="163"/>
        <end position="218"/>
    </location>
</feature>
<dbReference type="InterPro" id="IPR013860">
    <property type="entry name" value="AreA_GATA"/>
</dbReference>
<dbReference type="Pfam" id="PF08550">
    <property type="entry name" value="GATA_AreA"/>
    <property type="match status" value="1"/>
</dbReference>
<dbReference type="InterPro" id="IPR053043">
    <property type="entry name" value="Ras-cAMP_regulatory"/>
</dbReference>
<feature type="compositionally biased region" description="Low complexity" evidence="1">
    <location>
        <begin position="185"/>
        <end position="195"/>
    </location>
</feature>
<feature type="domain" description="DUF3295" evidence="3">
    <location>
        <begin position="86"/>
        <end position="562"/>
    </location>
</feature>
<feature type="domain" description="Nitrogen regulatory protein areA GATA-like" evidence="2">
    <location>
        <begin position="31"/>
        <end position="58"/>
    </location>
</feature>
<feature type="region of interest" description="Disordered" evidence="1">
    <location>
        <begin position="298"/>
        <end position="385"/>
    </location>
</feature>
<dbReference type="GO" id="GO:0006808">
    <property type="term" value="P:regulation of nitrogen utilization"/>
    <property type="evidence" value="ECO:0007669"/>
    <property type="project" value="TreeGrafter"/>
</dbReference>
<reference evidence="4" key="1">
    <citation type="journal article" date="2020" name="Stud. Mycol.">
        <title>101 Dothideomycetes genomes: a test case for predicting lifestyles and emergence of pathogens.</title>
        <authorList>
            <person name="Haridas S."/>
            <person name="Albert R."/>
            <person name="Binder M."/>
            <person name="Bloem J."/>
            <person name="Labutti K."/>
            <person name="Salamov A."/>
            <person name="Andreopoulos B."/>
            <person name="Baker S."/>
            <person name="Barry K."/>
            <person name="Bills G."/>
            <person name="Bluhm B."/>
            <person name="Cannon C."/>
            <person name="Castanera R."/>
            <person name="Culley D."/>
            <person name="Daum C."/>
            <person name="Ezra D."/>
            <person name="Gonzalez J."/>
            <person name="Henrissat B."/>
            <person name="Kuo A."/>
            <person name="Liang C."/>
            <person name="Lipzen A."/>
            <person name="Lutzoni F."/>
            <person name="Magnuson J."/>
            <person name="Mondo S."/>
            <person name="Nolan M."/>
            <person name="Ohm R."/>
            <person name="Pangilinan J."/>
            <person name="Park H.-J."/>
            <person name="Ramirez L."/>
            <person name="Alfaro M."/>
            <person name="Sun H."/>
            <person name="Tritt A."/>
            <person name="Yoshinaga Y."/>
            <person name="Zwiers L.-H."/>
            <person name="Turgeon B."/>
            <person name="Goodwin S."/>
            <person name="Spatafora J."/>
            <person name="Crous P."/>
            <person name="Grigoriev I."/>
        </authorList>
    </citation>
    <scope>NUCLEOTIDE SEQUENCE</scope>
    <source>
        <strain evidence="4">CBS 379.55</strain>
    </source>
</reference>
<evidence type="ECO:0000259" key="2">
    <source>
        <dbReference type="Pfam" id="PF08550"/>
    </source>
</evidence>
<feature type="compositionally biased region" description="Low complexity" evidence="1">
    <location>
        <begin position="90"/>
        <end position="110"/>
    </location>
</feature>
<dbReference type="AlphaFoldDB" id="A0A6A6JLG6"/>
<feature type="region of interest" description="Disordered" evidence="1">
    <location>
        <begin position="82"/>
        <end position="139"/>
    </location>
</feature>
<feature type="compositionally biased region" description="Polar residues" evidence="1">
    <location>
        <begin position="298"/>
        <end position="312"/>
    </location>
</feature>
<dbReference type="GeneID" id="54550106"/>
<dbReference type="GO" id="GO:0031930">
    <property type="term" value="P:mitochondria-nucleus signaling pathway"/>
    <property type="evidence" value="ECO:0007669"/>
    <property type="project" value="TreeGrafter"/>
</dbReference>
<protein>
    <submittedName>
        <fullName evidence="4">DUF1752-domain-containing protein</fullName>
    </submittedName>
</protein>
<sequence length="562" mass="62129">MPLHAERPIVRVEPGSMHTIETRNPENLFGLWSVFSKCSPAMEDGKRYENLAWRLWSRETFCCAHDHTFPPRWSFDRRVTGDAAEPPELSSSVASDDSISDSAITATTRSNSSISRPKLGRQDSTASQARGKHTTPIDLEKVVSSIQERKAIEPLSPLPELLARPVLLPTTKPSENTTPRPSSPPRVRYVPQSSSTVATAVDSNSTSPPVGSDTSACTEVSTHSVVHGFSPTHISTSIRSSTNLNPNPILKNSVVPRSEFPKVDLAKKKKTVFTLGGSSDEDTLSSFEHSYMAKHTSLSDNMQRSGPMSKVTSFKEDVTTRTFQEASEESEEAIETESEEDSDDNAIEDDDSDDEDWEDDDNSGPSSLNEREMFKRVDSKPNLTSRRSLLTTLMHERDRASALQNAASRSTPAIRRSRASSPNGPSTGVSPPEDGGLMMRTQVPRSKPIIMTTSNVHPPALSPRTTRRNMLQTELTQSLRQNLLWERQQKNSTKNAVNKRAQSAVNLPALRRAMTTSDIQNMNGRDALPPALRSSTIREAAKNSSFNDYFDQGLGEYHHKGW</sequence>
<evidence type="ECO:0000313" key="5">
    <source>
        <dbReference type="Proteomes" id="UP000800097"/>
    </source>
</evidence>
<dbReference type="RefSeq" id="XP_033654035.1">
    <property type="nucleotide sequence ID" value="XM_033796931.1"/>
</dbReference>
<dbReference type="PANTHER" id="PTHR28014">
    <property type="entry name" value="NEGATIVE REGULATOR OF RAS-CAMP PATHWAY"/>
    <property type="match status" value="1"/>
</dbReference>
<keyword evidence="5" id="KW-1185">Reference proteome</keyword>
<dbReference type="EMBL" id="ML986493">
    <property type="protein sequence ID" value="KAF2276496.1"/>
    <property type="molecule type" value="Genomic_DNA"/>
</dbReference>
<proteinExistence type="predicted"/>
<dbReference type="Pfam" id="PF11702">
    <property type="entry name" value="DUF3295"/>
    <property type="match status" value="1"/>
</dbReference>
<feature type="compositionally biased region" description="Acidic residues" evidence="1">
    <location>
        <begin position="326"/>
        <end position="362"/>
    </location>
</feature>
<accession>A0A6A6JLG6</accession>
<dbReference type="InterPro" id="IPR021711">
    <property type="entry name" value="DUF3295"/>
</dbReference>
<feature type="compositionally biased region" description="Polar residues" evidence="1">
    <location>
        <begin position="402"/>
        <end position="411"/>
    </location>
</feature>